<dbReference type="SUPFAM" id="SSF81383">
    <property type="entry name" value="F-box domain"/>
    <property type="match status" value="1"/>
</dbReference>
<dbReference type="Gene3D" id="1.20.1280.50">
    <property type="match status" value="1"/>
</dbReference>
<dbReference type="Pfam" id="PF24758">
    <property type="entry name" value="LRR_At5g56370"/>
    <property type="match status" value="1"/>
</dbReference>
<gene>
    <name evidence="4" type="primary">LOC108833242</name>
</gene>
<reference evidence="4" key="2">
    <citation type="submission" date="2025-08" db="UniProtKB">
        <authorList>
            <consortium name="RefSeq"/>
        </authorList>
    </citation>
    <scope>IDENTIFICATION</scope>
    <source>
        <tissue evidence="4">Leaf</tissue>
    </source>
</reference>
<dbReference type="GeneID" id="108833242"/>
<dbReference type="InterPro" id="IPR055294">
    <property type="entry name" value="FBL60-like"/>
</dbReference>
<feature type="domain" description="F-box" evidence="2">
    <location>
        <begin position="11"/>
        <end position="48"/>
    </location>
</feature>
<dbReference type="PANTHER" id="PTHR31293">
    <property type="entry name" value="RNI-LIKE SUPERFAMILY PROTEIN"/>
    <property type="match status" value="1"/>
</dbReference>
<dbReference type="CDD" id="cd22160">
    <property type="entry name" value="F-box_AtFBL13-like"/>
    <property type="match status" value="1"/>
</dbReference>
<name>A0A6J0LQU6_RAPSA</name>
<evidence type="ECO:0000259" key="2">
    <source>
        <dbReference type="PROSITE" id="PS50181"/>
    </source>
</evidence>
<dbReference type="RefSeq" id="XP_018462174.1">
    <property type="nucleotide sequence ID" value="XM_018606672.2"/>
</dbReference>
<dbReference type="AlphaFoldDB" id="A0A6J0LQU6"/>
<dbReference type="Pfam" id="PF00646">
    <property type="entry name" value="F-box"/>
    <property type="match status" value="1"/>
</dbReference>
<dbReference type="InterPro" id="IPR006566">
    <property type="entry name" value="FBD"/>
</dbReference>
<dbReference type="KEGG" id="rsz:108833242"/>
<dbReference type="InterPro" id="IPR001810">
    <property type="entry name" value="F-box_dom"/>
</dbReference>
<organism evidence="3 4">
    <name type="scientific">Raphanus sativus</name>
    <name type="common">Radish</name>
    <name type="synonym">Raphanus raphanistrum var. sativus</name>
    <dbReference type="NCBI Taxonomy" id="3726"/>
    <lineage>
        <taxon>Eukaryota</taxon>
        <taxon>Viridiplantae</taxon>
        <taxon>Streptophyta</taxon>
        <taxon>Embryophyta</taxon>
        <taxon>Tracheophyta</taxon>
        <taxon>Spermatophyta</taxon>
        <taxon>Magnoliopsida</taxon>
        <taxon>eudicotyledons</taxon>
        <taxon>Gunneridae</taxon>
        <taxon>Pentapetalae</taxon>
        <taxon>rosids</taxon>
        <taxon>malvids</taxon>
        <taxon>Brassicales</taxon>
        <taxon>Brassicaceae</taxon>
        <taxon>Brassiceae</taxon>
        <taxon>Raphanus</taxon>
    </lineage>
</organism>
<evidence type="ECO:0000313" key="4">
    <source>
        <dbReference type="RefSeq" id="XP_018462174.1"/>
    </source>
</evidence>
<accession>A0A6J0LQU6</accession>
<protein>
    <submittedName>
        <fullName evidence="4">F-box/LRR-repeat protein At2g29930</fullName>
    </submittedName>
</protein>
<dbReference type="OrthoDB" id="612216at2759"/>
<dbReference type="SMART" id="SM00579">
    <property type="entry name" value="FBD"/>
    <property type="match status" value="1"/>
</dbReference>
<evidence type="ECO:0000256" key="1">
    <source>
        <dbReference type="SAM" id="MobiDB-lite"/>
    </source>
</evidence>
<keyword evidence="3" id="KW-1185">Reference proteome</keyword>
<dbReference type="InterPro" id="IPR055411">
    <property type="entry name" value="LRR_FXL15/At3g58940/PEG3-like"/>
</dbReference>
<dbReference type="InterPro" id="IPR053781">
    <property type="entry name" value="F-box_AtFBL13-like"/>
</dbReference>
<feature type="region of interest" description="Disordered" evidence="1">
    <location>
        <begin position="286"/>
        <end position="320"/>
    </location>
</feature>
<evidence type="ECO:0000313" key="3">
    <source>
        <dbReference type="Proteomes" id="UP000504610"/>
    </source>
</evidence>
<sequence length="521" mass="58667">MSAQKVSMRSRDLISSMPDEVLGKILSLLPTRLAASTSVLSKRWKNLLSLVDALDLSDEIGNPRGFSDFVDTTLDLLSNSSIIKTFSLTFTRSLRRRHCEWSRVEKWIRTVLEGGFLELHLGGFCTHRIQSEFFTSNTLVKLTLSNEFYLDGLGPLGGVFFPKLKSLSLLSVGFWDNTTYEYLIAGCPVLDELLLSYGEPSDGNGFGFIPSIEVSNPAIKRLTISYHFHGYVEPPISELFWTPSLVYLDYSSYVARKYTVDFDSLVEARLDLRSREERVLAVEEDCFDVEDDTSEDDGYDYDDDDDDDVDDDEDGGFGEDDDIEVLVVDEDVEEDPDEILRPDVTDLVAGISNVKTLHLSSDSLEMFHLYCKSMPVFHSLLTLSFESDKKGGWQVLPLLLNNSPNLKTLVIKSLVHKVTDRCGDACICIAKRKKKKMEEEVCCLSTCQVKVLNISGYGGSRRELRQMSHFLGYLKCLETVKVGVKAENHGEDDNVNNNYQRITSALTKLPKASSNCQVHFF</sequence>
<proteinExistence type="predicted"/>
<dbReference type="PROSITE" id="PS50181">
    <property type="entry name" value="FBOX"/>
    <property type="match status" value="1"/>
</dbReference>
<dbReference type="Proteomes" id="UP000504610">
    <property type="component" value="Chromosome 3"/>
</dbReference>
<dbReference type="InterPro" id="IPR036047">
    <property type="entry name" value="F-box-like_dom_sf"/>
</dbReference>
<dbReference type="PANTHER" id="PTHR31293:SF23">
    <property type="entry name" value="F-BOX DOMAIN-CONTAINING PROTEIN"/>
    <property type="match status" value="1"/>
</dbReference>
<reference evidence="3" key="1">
    <citation type="journal article" date="2019" name="Database">
        <title>The radish genome database (RadishGD): an integrated information resource for radish genomics.</title>
        <authorList>
            <person name="Yu H.J."/>
            <person name="Baek S."/>
            <person name="Lee Y.J."/>
            <person name="Cho A."/>
            <person name="Mun J.H."/>
        </authorList>
    </citation>
    <scope>NUCLEOTIDE SEQUENCE [LARGE SCALE GENOMIC DNA]</scope>
    <source>
        <strain evidence="3">cv. WK10039</strain>
    </source>
</reference>
<dbReference type="SUPFAM" id="SSF52058">
    <property type="entry name" value="L domain-like"/>
    <property type="match status" value="1"/>
</dbReference>